<keyword evidence="3" id="KW-1185">Reference proteome</keyword>
<evidence type="ECO:0000313" key="2">
    <source>
        <dbReference type="EMBL" id="KAJ3482008.1"/>
    </source>
</evidence>
<dbReference type="Pfam" id="PF12937">
    <property type="entry name" value="F-box-like"/>
    <property type="match status" value="1"/>
</dbReference>
<proteinExistence type="predicted"/>
<dbReference type="SUPFAM" id="SSF81383">
    <property type="entry name" value="F-box domain"/>
    <property type="match status" value="1"/>
</dbReference>
<dbReference type="Proteomes" id="UP001212997">
    <property type="component" value="Unassembled WGS sequence"/>
</dbReference>
<evidence type="ECO:0000313" key="3">
    <source>
        <dbReference type="Proteomes" id="UP001212997"/>
    </source>
</evidence>
<dbReference type="Gene3D" id="1.20.1280.50">
    <property type="match status" value="1"/>
</dbReference>
<name>A0AAD5UZS3_9APHY</name>
<feature type="domain" description="F-box" evidence="1">
    <location>
        <begin position="15"/>
        <end position="53"/>
    </location>
</feature>
<evidence type="ECO:0000259" key="1">
    <source>
        <dbReference type="Pfam" id="PF12937"/>
    </source>
</evidence>
<reference evidence="2" key="1">
    <citation type="submission" date="2022-07" db="EMBL/GenBank/DDBJ databases">
        <title>Genome Sequence of Physisporinus lineatus.</title>
        <authorList>
            <person name="Buettner E."/>
        </authorList>
    </citation>
    <scope>NUCLEOTIDE SEQUENCE</scope>
    <source>
        <strain evidence="2">VT162</strain>
    </source>
</reference>
<dbReference type="EMBL" id="JANAWD010000293">
    <property type="protein sequence ID" value="KAJ3482008.1"/>
    <property type="molecule type" value="Genomic_DNA"/>
</dbReference>
<comment type="caution">
    <text evidence="2">The sequence shown here is derived from an EMBL/GenBank/DDBJ whole genome shotgun (WGS) entry which is preliminary data.</text>
</comment>
<organism evidence="2 3">
    <name type="scientific">Meripilus lineatus</name>
    <dbReference type="NCBI Taxonomy" id="2056292"/>
    <lineage>
        <taxon>Eukaryota</taxon>
        <taxon>Fungi</taxon>
        <taxon>Dikarya</taxon>
        <taxon>Basidiomycota</taxon>
        <taxon>Agaricomycotina</taxon>
        <taxon>Agaricomycetes</taxon>
        <taxon>Polyporales</taxon>
        <taxon>Meripilaceae</taxon>
        <taxon>Meripilus</taxon>
    </lineage>
</organism>
<dbReference type="InterPro" id="IPR036047">
    <property type="entry name" value="F-box-like_dom_sf"/>
</dbReference>
<dbReference type="InterPro" id="IPR001810">
    <property type="entry name" value="F-box_dom"/>
</dbReference>
<sequence length="432" mass="48133">MAATLPFIPFQGETIPRLPPHIQHQVLCYLWDDPHTLAQCRLVSRGWDQLCSQRLPGFLCVSHWHCRSSLGAYIVGDEPAPWVSGLVASIEDESDTDALLFPSILATRFPNLSTLELEVAPLFNDHNRLTRGILRPFPITSPAVTDFAHCHHVTYFALSDFHFSAFSDLRQVVGAFPALANLEVARVTWDSDAPTQDDVEPLSGSTGWRISYANIRSCSSNLSAVAFWVASSTEAAKKANAISPNARAIRPALTADDAKALIGLISLRAKTQYLSDPSETEPGEVTYWWSQDTETTWTMRCTSTASSVPFISFTVKSNPHILTHLGFGSIQSVETDFKYTDFEDVQQFNWENLDTLLSKLPGLEEVKLELTLCTSFPYGIEPDPTRVGSQAEQHIKGRMPRNRHALDLRFVSEMEVLEMTETRAGTRDIFEG</sequence>
<protein>
    <recommendedName>
        <fullName evidence="1">F-box domain-containing protein</fullName>
    </recommendedName>
</protein>
<dbReference type="AlphaFoldDB" id="A0AAD5UZS3"/>
<gene>
    <name evidence="2" type="ORF">NLI96_g7266</name>
</gene>
<accession>A0AAD5UZS3</accession>